<sequence length="584" mass="59838">MHSSVGERGATLLDAVVGTALMLIVFIGIVGAFRLTVMVVSNNKARAGAVALANERLEYIRSLSYSAIGTVGGIPAGTIPQTEPVSLNAVDYTRRTFVSYEDDPGDGIGGADSNGVTADFKAAKVTVSWTVRDGVHTITLITRISPPTGVEASVPGGTLSINVQDSLAAAIQSAQVRIINSSLTPNINLTTFTDAAGNATLIGAPAGAGYQVVATKAGYSSAQTYSASSTNTNPSPANLGVSLNQTTASTFAIDLISTKTIETYLPVTRATTTEPFTLDSGIASSTKITVAGGVARLTADAGAYPASGMFISTLVSTSSLVRWQEFSFVHLKPSGTNIFYRIYDANGTNLIPESQLPGNAAGFTTSPVNLSTVATSSYAALTVHATLTTSNASNTPSIDSWSISDDSGPSPLKNVALTLRGTKTIGSGPSGTLYKYDNQSLSSGASGSVTVNDLEFDSYTVGVAASTTRVISSACDPQPEALSANSTQTTRIYLSPYTTNSLLVDVKSAAGTTIPNASVRLFRASPAYSTTITSDSCGQSFFSGIAAGTGGSAYSIQVSATGFVTFDSATVNVSGTSRLSVILN</sequence>
<keyword evidence="1" id="KW-1133">Transmembrane helix</keyword>
<gene>
    <name evidence="2" type="ORF">A2765_02070</name>
</gene>
<evidence type="ECO:0000256" key="1">
    <source>
        <dbReference type="SAM" id="Phobius"/>
    </source>
</evidence>
<evidence type="ECO:0000313" key="2">
    <source>
        <dbReference type="EMBL" id="OGG58497.1"/>
    </source>
</evidence>
<protein>
    <recommendedName>
        <fullName evidence="4">Carboxypeptidase regulatory-like domain-containing protein</fullName>
    </recommendedName>
</protein>
<dbReference type="AlphaFoldDB" id="A0A1F6DAZ1"/>
<evidence type="ECO:0008006" key="4">
    <source>
        <dbReference type="Google" id="ProtNLM"/>
    </source>
</evidence>
<feature type="transmembrane region" description="Helical" evidence="1">
    <location>
        <begin position="12"/>
        <end position="33"/>
    </location>
</feature>
<proteinExistence type="predicted"/>
<dbReference type="EMBL" id="MFLA01000032">
    <property type="protein sequence ID" value="OGG58497.1"/>
    <property type="molecule type" value="Genomic_DNA"/>
</dbReference>
<keyword evidence="1" id="KW-0812">Transmembrane</keyword>
<name>A0A1F6DAZ1_9BACT</name>
<reference evidence="2 3" key="1">
    <citation type="journal article" date="2016" name="Nat. Commun.">
        <title>Thousands of microbial genomes shed light on interconnected biogeochemical processes in an aquifer system.</title>
        <authorList>
            <person name="Anantharaman K."/>
            <person name="Brown C.T."/>
            <person name="Hug L.A."/>
            <person name="Sharon I."/>
            <person name="Castelle C.J."/>
            <person name="Probst A.J."/>
            <person name="Thomas B.C."/>
            <person name="Singh A."/>
            <person name="Wilkins M.J."/>
            <person name="Karaoz U."/>
            <person name="Brodie E.L."/>
            <person name="Williams K.H."/>
            <person name="Hubbard S.S."/>
            <person name="Banfield J.F."/>
        </authorList>
    </citation>
    <scope>NUCLEOTIDE SEQUENCE [LARGE SCALE GENOMIC DNA]</scope>
</reference>
<organism evidence="2 3">
    <name type="scientific">Candidatus Kaiserbacteria bacterium RIFCSPHIGHO2_01_FULL_56_24</name>
    <dbReference type="NCBI Taxonomy" id="1798487"/>
    <lineage>
        <taxon>Bacteria</taxon>
        <taxon>Candidatus Kaiseribacteriota</taxon>
    </lineage>
</organism>
<accession>A0A1F6DAZ1</accession>
<comment type="caution">
    <text evidence="2">The sequence shown here is derived from an EMBL/GenBank/DDBJ whole genome shotgun (WGS) entry which is preliminary data.</text>
</comment>
<evidence type="ECO:0000313" key="3">
    <source>
        <dbReference type="Proteomes" id="UP000176377"/>
    </source>
</evidence>
<keyword evidence="1" id="KW-0472">Membrane</keyword>
<dbReference type="Proteomes" id="UP000176377">
    <property type="component" value="Unassembled WGS sequence"/>
</dbReference>